<comment type="caution">
    <text evidence="1">The sequence shown here is derived from an EMBL/GenBank/DDBJ whole genome shotgun (WGS) entry which is preliminary data.</text>
</comment>
<organism evidence="1 2">
    <name type="scientific">Faecalibacterium langellae</name>
    <dbReference type="NCBI Taxonomy" id="3435293"/>
    <lineage>
        <taxon>Bacteria</taxon>
        <taxon>Bacillati</taxon>
        <taxon>Bacillota</taxon>
        <taxon>Clostridia</taxon>
        <taxon>Eubacteriales</taxon>
        <taxon>Oscillospiraceae</taxon>
        <taxon>Faecalibacterium</taxon>
    </lineage>
</organism>
<reference evidence="1 2" key="1">
    <citation type="journal article" date="2017" name="Front. Microbiol.">
        <title>New Insights into the Diversity of the Genus Faecalibacterium.</title>
        <authorList>
            <person name="Benevides L."/>
            <person name="Burman S."/>
            <person name="Martin R."/>
            <person name="Robert V."/>
            <person name="Thomas M."/>
            <person name="Miquel S."/>
            <person name="Chain F."/>
            <person name="Sokol H."/>
            <person name="Bermudez-Humaran L.G."/>
            <person name="Morrison M."/>
            <person name="Langella P."/>
            <person name="Azevedo V.A."/>
            <person name="Chatel J.M."/>
            <person name="Soares S."/>
        </authorList>
    </citation>
    <scope>NUCLEOTIDE SEQUENCE [LARGE SCALE GENOMIC DNA]</scope>
    <source>
        <strain evidence="2">CNCM I-4540</strain>
    </source>
</reference>
<sequence>MKEIKVAENKTLKLTNVLSREIHPEEMASLPVVLTQMHNFIKSNNAQPIGPIVQAMVVGEDRQMHLYMMQQATQFIGQMEQDYHMDAILRVKNCLYAHYTGPMPESQLASYKLQVHAFENEQKLTGTSYTIYVNQDEDDAVVDVFMETK</sequence>
<evidence type="ECO:0000313" key="2">
    <source>
        <dbReference type="Proteomes" id="UP000220752"/>
    </source>
</evidence>
<dbReference type="AlphaFoldDB" id="A0A2A6ZA25"/>
<keyword evidence="2" id="KW-1185">Reference proteome</keyword>
<accession>A0A2A6ZA25</accession>
<protein>
    <submittedName>
        <fullName evidence="1">Uncharacterized protein</fullName>
    </submittedName>
</protein>
<dbReference type="RefSeq" id="WP_097777610.1">
    <property type="nucleotide sequence ID" value="NZ_CABMES010000001.1"/>
</dbReference>
<proteinExistence type="predicted"/>
<name>A0A2A6ZA25_9FIRM</name>
<gene>
    <name evidence="1" type="ORF">CGS46_09820</name>
</gene>
<dbReference type="Proteomes" id="UP000220752">
    <property type="component" value="Unassembled WGS sequence"/>
</dbReference>
<dbReference type="EMBL" id="NMTQ01000034">
    <property type="protein sequence ID" value="PDX58212.1"/>
    <property type="molecule type" value="Genomic_DNA"/>
</dbReference>
<evidence type="ECO:0000313" key="1">
    <source>
        <dbReference type="EMBL" id="PDX58212.1"/>
    </source>
</evidence>